<evidence type="ECO:0000313" key="3">
    <source>
        <dbReference type="Proteomes" id="UP001346149"/>
    </source>
</evidence>
<evidence type="ECO:0000256" key="1">
    <source>
        <dbReference type="SAM" id="Phobius"/>
    </source>
</evidence>
<reference evidence="2 3" key="1">
    <citation type="journal article" date="2023" name="Hortic Res">
        <title>Pangenome of water caltrop reveals structural variations and asymmetric subgenome divergence after allopolyploidization.</title>
        <authorList>
            <person name="Zhang X."/>
            <person name="Chen Y."/>
            <person name="Wang L."/>
            <person name="Yuan Y."/>
            <person name="Fang M."/>
            <person name="Shi L."/>
            <person name="Lu R."/>
            <person name="Comes H.P."/>
            <person name="Ma Y."/>
            <person name="Chen Y."/>
            <person name="Huang G."/>
            <person name="Zhou Y."/>
            <person name="Zheng Z."/>
            <person name="Qiu Y."/>
        </authorList>
    </citation>
    <scope>NUCLEOTIDE SEQUENCE [LARGE SCALE GENOMIC DNA]</scope>
    <source>
        <strain evidence="2">F231</strain>
    </source>
</reference>
<comment type="caution">
    <text evidence="2">The sequence shown here is derived from an EMBL/GenBank/DDBJ whole genome shotgun (WGS) entry which is preliminary data.</text>
</comment>
<organism evidence="2 3">
    <name type="scientific">Trapa natans</name>
    <name type="common">Water chestnut</name>
    <dbReference type="NCBI Taxonomy" id="22666"/>
    <lineage>
        <taxon>Eukaryota</taxon>
        <taxon>Viridiplantae</taxon>
        <taxon>Streptophyta</taxon>
        <taxon>Embryophyta</taxon>
        <taxon>Tracheophyta</taxon>
        <taxon>Spermatophyta</taxon>
        <taxon>Magnoliopsida</taxon>
        <taxon>eudicotyledons</taxon>
        <taxon>Gunneridae</taxon>
        <taxon>Pentapetalae</taxon>
        <taxon>rosids</taxon>
        <taxon>malvids</taxon>
        <taxon>Myrtales</taxon>
        <taxon>Lythraceae</taxon>
        <taxon>Trapa</taxon>
    </lineage>
</organism>
<sequence>MLIVMWTAQGMLIIWLLKFCLLTLEAMMANSNIKHRESQWVDKIYDLMNTVVTFLSLKDELNLLSYLQLKMFSIIGHVVCLEEGRVREAFSIHCWISSPGLHENYW</sequence>
<keyword evidence="3" id="KW-1185">Reference proteome</keyword>
<feature type="transmembrane region" description="Helical" evidence="1">
    <location>
        <begin position="6"/>
        <end position="24"/>
    </location>
</feature>
<dbReference type="EMBL" id="JAXQNO010000016">
    <property type="protein sequence ID" value="KAK4781769.1"/>
    <property type="molecule type" value="Genomic_DNA"/>
</dbReference>
<keyword evidence="1" id="KW-1133">Transmembrane helix</keyword>
<dbReference type="Proteomes" id="UP001346149">
    <property type="component" value="Unassembled WGS sequence"/>
</dbReference>
<keyword evidence="1" id="KW-0812">Transmembrane</keyword>
<evidence type="ECO:0000313" key="2">
    <source>
        <dbReference type="EMBL" id="KAK4781769.1"/>
    </source>
</evidence>
<accession>A0AAN7LCR3</accession>
<name>A0AAN7LCR3_TRANT</name>
<proteinExistence type="predicted"/>
<gene>
    <name evidence="2" type="ORF">SAY86_015871</name>
</gene>
<keyword evidence="1" id="KW-0472">Membrane</keyword>
<protein>
    <submittedName>
        <fullName evidence="2">Uncharacterized protein</fullName>
    </submittedName>
</protein>
<dbReference type="AlphaFoldDB" id="A0AAN7LCR3"/>